<sequence length="472" mass="52204">MATSMPPLYTRLLRCFFYVSGDIDLFSASRPRSSTKGPLEATDDPLSGAESPNSPLRSRIQSPTSPEPSRSPLGPLDNYDSIQTQLDHILKEDASALKKDLSFLLRPDIYHPLSQLEIPVAFRAAFTTPAPGEDLPALLKTLDKLLTEGHFLLAAHLCGTLLTSHFVSPTDSNTIFTLFYIRLACLELTGNGILAAQESKALEDLNSSFYYVSPDLEITGEGRDQTQKPRPRHIAPWPLRVLAVRLQSIGFGDARRSIAGLYEIGLEARQEIMRPDIDKAEKQVWKDRLADLGLRSVNALIEMGDLDAARRSLESLKGPGSESDTEKLRKAFLNIRIGDVETARDILNESTHLGEGILKPLLDMAEGRYDDAVAGWKSLLEKGTSKDQEAMFTNNLAVCLLYIGKLNESRNLLESLIAGNNSFQSLTFNLATIYELCSDKSRNLKLHLADEVAKQPHTGDTNIDRPNADFKL</sequence>
<dbReference type="EMBL" id="JAVDPF010000021">
    <property type="protein sequence ID" value="KAL1873697.1"/>
    <property type="molecule type" value="Genomic_DNA"/>
</dbReference>
<keyword evidence="3" id="KW-1185">Reference proteome</keyword>
<dbReference type="PANTHER" id="PTHR21581:SF6">
    <property type="entry name" value="TRAFFICKING PROTEIN PARTICLE COMPLEX SUBUNIT 12"/>
    <property type="match status" value="1"/>
</dbReference>
<dbReference type="PANTHER" id="PTHR21581">
    <property type="entry name" value="D-ALANYL-D-ALANINE CARBOXYPEPTIDASE"/>
    <property type="match status" value="1"/>
</dbReference>
<dbReference type="Gene3D" id="1.25.40.10">
    <property type="entry name" value="Tetratricopeptide repeat domain"/>
    <property type="match status" value="1"/>
</dbReference>
<name>A0ABR3XDB5_9EURO</name>
<reference evidence="2 3" key="1">
    <citation type="journal article" date="2024" name="IMA Fungus">
        <title>IMA Genome - F19 : A genome assembly and annotation guide to empower mycologists, including annotated draft genome sequences of Ceratocystis pirilliformis, Diaporthe australafricana, Fusarium ophioides, Paecilomyces lecythidis, and Sporothrix stenoceras.</title>
        <authorList>
            <person name="Aylward J."/>
            <person name="Wilson A.M."/>
            <person name="Visagie C.M."/>
            <person name="Spraker J."/>
            <person name="Barnes I."/>
            <person name="Buitendag C."/>
            <person name="Ceriani C."/>
            <person name="Del Mar Angel L."/>
            <person name="du Plessis D."/>
            <person name="Fuchs T."/>
            <person name="Gasser K."/>
            <person name="Kramer D."/>
            <person name="Li W."/>
            <person name="Munsamy K."/>
            <person name="Piso A."/>
            <person name="Price J.L."/>
            <person name="Sonnekus B."/>
            <person name="Thomas C."/>
            <person name="van der Nest A."/>
            <person name="van Dijk A."/>
            <person name="van Heerden A."/>
            <person name="van Vuuren N."/>
            <person name="Yilmaz N."/>
            <person name="Duong T.A."/>
            <person name="van der Merwe N.A."/>
            <person name="Wingfield M.J."/>
            <person name="Wingfield B.D."/>
        </authorList>
    </citation>
    <scope>NUCLEOTIDE SEQUENCE [LARGE SCALE GENOMIC DNA]</scope>
    <source>
        <strain evidence="2 3">CMW 18167</strain>
    </source>
</reference>
<feature type="region of interest" description="Disordered" evidence="1">
    <location>
        <begin position="29"/>
        <end position="77"/>
    </location>
</feature>
<organism evidence="2 3">
    <name type="scientific">Paecilomyces lecythidis</name>
    <dbReference type="NCBI Taxonomy" id="3004212"/>
    <lineage>
        <taxon>Eukaryota</taxon>
        <taxon>Fungi</taxon>
        <taxon>Dikarya</taxon>
        <taxon>Ascomycota</taxon>
        <taxon>Pezizomycotina</taxon>
        <taxon>Eurotiomycetes</taxon>
        <taxon>Eurotiomycetidae</taxon>
        <taxon>Eurotiales</taxon>
        <taxon>Thermoascaceae</taxon>
        <taxon>Paecilomyces</taxon>
    </lineage>
</organism>
<evidence type="ECO:0000256" key="1">
    <source>
        <dbReference type="SAM" id="MobiDB-lite"/>
    </source>
</evidence>
<accession>A0ABR3XDB5</accession>
<proteinExistence type="predicted"/>
<dbReference type="SUPFAM" id="SSF48452">
    <property type="entry name" value="TPR-like"/>
    <property type="match status" value="1"/>
</dbReference>
<comment type="caution">
    <text evidence="2">The sequence shown here is derived from an EMBL/GenBank/DDBJ whole genome shotgun (WGS) entry which is preliminary data.</text>
</comment>
<gene>
    <name evidence="2" type="ORF">Plec18167_006214</name>
</gene>
<dbReference type="Proteomes" id="UP001583193">
    <property type="component" value="Unassembled WGS sequence"/>
</dbReference>
<evidence type="ECO:0008006" key="4">
    <source>
        <dbReference type="Google" id="ProtNLM"/>
    </source>
</evidence>
<evidence type="ECO:0000313" key="3">
    <source>
        <dbReference type="Proteomes" id="UP001583193"/>
    </source>
</evidence>
<protein>
    <recommendedName>
        <fullName evidence="4">Trafficking protein particle complex subunit 12</fullName>
    </recommendedName>
</protein>
<feature type="compositionally biased region" description="Polar residues" evidence="1">
    <location>
        <begin position="50"/>
        <end position="68"/>
    </location>
</feature>
<evidence type="ECO:0000313" key="2">
    <source>
        <dbReference type="EMBL" id="KAL1873697.1"/>
    </source>
</evidence>
<dbReference type="InterPro" id="IPR011990">
    <property type="entry name" value="TPR-like_helical_dom_sf"/>
</dbReference>